<feature type="domain" description="ATPase" evidence="1">
    <location>
        <begin position="2"/>
        <end position="203"/>
    </location>
</feature>
<accession>A0A1G6L3M2</accession>
<dbReference type="PANTHER" id="PTHR34704:SF1">
    <property type="entry name" value="ATPASE"/>
    <property type="match status" value="1"/>
</dbReference>
<dbReference type="RefSeq" id="WP_091403278.1">
    <property type="nucleotide sequence ID" value="NZ_FMYV01000003.1"/>
</dbReference>
<reference evidence="3 4" key="1">
    <citation type="submission" date="2016-10" db="EMBL/GenBank/DDBJ databases">
        <authorList>
            <person name="de Groot N.N."/>
        </authorList>
    </citation>
    <scope>NUCLEOTIDE SEQUENCE [LARGE SCALE GENOMIC DNA]</scope>
    <source>
        <strain evidence="3 4">WG14</strain>
    </source>
</reference>
<dbReference type="EMBL" id="FMYV01000003">
    <property type="protein sequence ID" value="SDC37701.1"/>
    <property type="molecule type" value="Genomic_DNA"/>
</dbReference>
<proteinExistence type="predicted"/>
<dbReference type="PANTHER" id="PTHR34704">
    <property type="entry name" value="ATPASE"/>
    <property type="match status" value="1"/>
</dbReference>
<feature type="domain" description="DUF234" evidence="2">
    <location>
        <begin position="311"/>
        <end position="406"/>
    </location>
</feature>
<dbReference type="SUPFAM" id="SSF52540">
    <property type="entry name" value="P-loop containing nucleoside triphosphate hydrolases"/>
    <property type="match status" value="1"/>
</dbReference>
<name>A0A1G6L3M2_9BACT</name>
<evidence type="ECO:0000259" key="2">
    <source>
        <dbReference type="Pfam" id="PF03008"/>
    </source>
</evidence>
<organism evidence="3 4">
    <name type="scientific">Geotoga petraea</name>
    <dbReference type="NCBI Taxonomy" id="28234"/>
    <lineage>
        <taxon>Bacteria</taxon>
        <taxon>Thermotogati</taxon>
        <taxon>Thermotogota</taxon>
        <taxon>Thermotogae</taxon>
        <taxon>Petrotogales</taxon>
        <taxon>Petrotogaceae</taxon>
        <taxon>Geotoga</taxon>
    </lineage>
</organism>
<evidence type="ECO:0000259" key="1">
    <source>
        <dbReference type="Pfam" id="PF01637"/>
    </source>
</evidence>
<gene>
    <name evidence="3" type="ORF">SAMN04488588_0991</name>
</gene>
<dbReference type="AlphaFoldDB" id="A0A1G6L3M2"/>
<dbReference type="STRING" id="28234.SAMN04488588_0991"/>
<dbReference type="Gene3D" id="3.40.50.300">
    <property type="entry name" value="P-loop containing nucleotide triphosphate hydrolases"/>
    <property type="match status" value="1"/>
</dbReference>
<dbReference type="InterPro" id="IPR004256">
    <property type="entry name" value="DUF234"/>
</dbReference>
<dbReference type="Proteomes" id="UP000199322">
    <property type="component" value="Unassembled WGS sequence"/>
</dbReference>
<keyword evidence="4" id="KW-1185">Reference proteome</keyword>
<dbReference type="Pfam" id="PF03008">
    <property type="entry name" value="DUF234"/>
    <property type="match status" value="1"/>
</dbReference>
<dbReference type="Pfam" id="PF01637">
    <property type="entry name" value="ATPase_2"/>
    <property type="match status" value="1"/>
</dbReference>
<dbReference type="InterPro" id="IPR011335">
    <property type="entry name" value="Restrct_endonuc-II-like"/>
</dbReference>
<dbReference type="GO" id="GO:0005524">
    <property type="term" value="F:ATP binding"/>
    <property type="evidence" value="ECO:0007669"/>
    <property type="project" value="InterPro"/>
</dbReference>
<evidence type="ECO:0000313" key="4">
    <source>
        <dbReference type="Proteomes" id="UP000199322"/>
    </source>
</evidence>
<evidence type="ECO:0008006" key="5">
    <source>
        <dbReference type="Google" id="ProtNLM"/>
    </source>
</evidence>
<dbReference type="InterPro" id="IPR027417">
    <property type="entry name" value="P-loop_NTPase"/>
</dbReference>
<dbReference type="SUPFAM" id="SSF52980">
    <property type="entry name" value="Restriction endonuclease-like"/>
    <property type="match status" value="1"/>
</dbReference>
<evidence type="ECO:0000313" key="3">
    <source>
        <dbReference type="EMBL" id="SDC37701.1"/>
    </source>
</evidence>
<protein>
    <recommendedName>
        <fullName evidence="5">ATP-binding protein</fullName>
    </recommendedName>
</protein>
<dbReference type="InterPro" id="IPR011579">
    <property type="entry name" value="ATPase_dom"/>
</dbReference>
<sequence length="464" mass="55120">MFFNRKKELNSLNDLYLKRGFQFLVMYGRRRVGKTSLLKEFSKNKNSIFFVAEEYNDKLALEKFSNQILEHFKMNDYLDSFTSWEKAFRFIGEKALKNKLVLIIDEFPYIANSNKSLISLLQNLIDNLLQKTNLFLIICGSSMSFMEKEILSYKSPLFGRRTSQMEVKPFDIFESSLFSKSYSNKDKIINYGILGGTPQYLNKFDYSISVKENIVNNFMNRNSYLFDEPKHLLKQELREPSLYNSIIESIANGYTKLNEISTKIGEKNDKTAKYLKTLIDIHLVEKELPILDKKTSRKSIYKLKDNMFKFYYRFIFSNYSLIEQEMYDYVFEKKVEPFLNQYMGFVFEDVSIQFLTKLNFQKKLPFVFEKIGRWWGHNPVRKRQEEIDILAFSNKSALFGECKWYDKKVGVQTYEQLKDKSNIFDFSEKYFVIFSKSGFERNLSEISESNDNLLLFDLNDFFKG</sequence>